<dbReference type="AlphaFoldDB" id="A0AAW2CT76"/>
<organism evidence="1 2">
    <name type="scientific">Lithocarpus litseifolius</name>
    <dbReference type="NCBI Taxonomy" id="425828"/>
    <lineage>
        <taxon>Eukaryota</taxon>
        <taxon>Viridiplantae</taxon>
        <taxon>Streptophyta</taxon>
        <taxon>Embryophyta</taxon>
        <taxon>Tracheophyta</taxon>
        <taxon>Spermatophyta</taxon>
        <taxon>Magnoliopsida</taxon>
        <taxon>eudicotyledons</taxon>
        <taxon>Gunneridae</taxon>
        <taxon>Pentapetalae</taxon>
        <taxon>rosids</taxon>
        <taxon>fabids</taxon>
        <taxon>Fagales</taxon>
        <taxon>Fagaceae</taxon>
        <taxon>Lithocarpus</taxon>
    </lineage>
</organism>
<keyword evidence="2" id="KW-1185">Reference proteome</keyword>
<dbReference type="EMBL" id="JAZDWU010000005">
    <property type="protein sequence ID" value="KAL0001272.1"/>
    <property type="molecule type" value="Genomic_DNA"/>
</dbReference>
<name>A0AAW2CT76_9ROSI</name>
<reference evidence="1 2" key="1">
    <citation type="submission" date="2024-01" db="EMBL/GenBank/DDBJ databases">
        <title>A telomere-to-telomere, gap-free genome of sweet tea (Lithocarpus litseifolius).</title>
        <authorList>
            <person name="Zhou J."/>
        </authorList>
    </citation>
    <scope>NUCLEOTIDE SEQUENCE [LARGE SCALE GENOMIC DNA]</scope>
    <source>
        <strain evidence="1">Zhou-2022a</strain>
        <tissue evidence="1">Leaf</tissue>
    </source>
</reference>
<evidence type="ECO:0000313" key="1">
    <source>
        <dbReference type="EMBL" id="KAL0001272.1"/>
    </source>
</evidence>
<comment type="caution">
    <text evidence="1">The sequence shown here is derived from an EMBL/GenBank/DDBJ whole genome shotgun (WGS) entry which is preliminary data.</text>
</comment>
<protein>
    <recommendedName>
        <fullName evidence="3">Reverse transcriptase</fullName>
    </recommendedName>
</protein>
<evidence type="ECO:0000313" key="2">
    <source>
        <dbReference type="Proteomes" id="UP001459277"/>
    </source>
</evidence>
<evidence type="ECO:0008006" key="3">
    <source>
        <dbReference type="Google" id="ProtNLM"/>
    </source>
</evidence>
<accession>A0AAW2CT76</accession>
<gene>
    <name evidence="1" type="ORF">SO802_015053</name>
</gene>
<dbReference type="Proteomes" id="UP001459277">
    <property type="component" value="Unassembled WGS sequence"/>
</dbReference>
<sequence>MGFRDLKAFNLALLAKQGWRLLQNTNSLSHLVFQTKYFAGQSFLDAQICERPSFSWRSIMATKSMVEEGIRRSIRNGESVQIWNDKWIPNCHAPNPKRSKA</sequence>
<proteinExistence type="predicted"/>